<dbReference type="InterPro" id="IPR004875">
    <property type="entry name" value="DDE_SF_endonuclease_dom"/>
</dbReference>
<proteinExistence type="predicted"/>
<evidence type="ECO:0000313" key="4">
    <source>
        <dbReference type="EnsemblMetazoa" id="XP_008185890.1"/>
    </source>
</evidence>
<dbReference type="SMART" id="SM00674">
    <property type="entry name" value="CENPB"/>
    <property type="match status" value="1"/>
</dbReference>
<dbReference type="Gene3D" id="3.30.420.10">
    <property type="entry name" value="Ribonuclease H-like superfamily/Ribonuclease H"/>
    <property type="match status" value="1"/>
</dbReference>
<reference evidence="5" key="1">
    <citation type="submission" date="2010-06" db="EMBL/GenBank/DDBJ databases">
        <authorList>
            <person name="Jiang H."/>
            <person name="Abraham K."/>
            <person name="Ali S."/>
            <person name="Alsbrooks S.L."/>
            <person name="Anim B.N."/>
            <person name="Anosike U.S."/>
            <person name="Attaway T."/>
            <person name="Bandaranaike D.P."/>
            <person name="Battles P.K."/>
            <person name="Bell S.N."/>
            <person name="Bell A.V."/>
            <person name="Beltran B."/>
            <person name="Bickham C."/>
            <person name="Bustamante Y."/>
            <person name="Caleb T."/>
            <person name="Canada A."/>
            <person name="Cardenas V."/>
            <person name="Carter K."/>
            <person name="Chacko J."/>
            <person name="Chandrabose M.N."/>
            <person name="Chavez D."/>
            <person name="Chavez A."/>
            <person name="Chen L."/>
            <person name="Chu H.-S."/>
            <person name="Claassen K.J."/>
            <person name="Cockrell R."/>
            <person name="Collins M."/>
            <person name="Cooper J.A."/>
            <person name="Cree A."/>
            <person name="Curry S.M."/>
            <person name="Da Y."/>
            <person name="Dao M.D."/>
            <person name="Das B."/>
            <person name="Davila M.-L."/>
            <person name="Davy-Carroll L."/>
            <person name="Denson S."/>
            <person name="Dinh H."/>
            <person name="Ebong V.E."/>
            <person name="Edwards J.R."/>
            <person name="Egan A."/>
            <person name="El-Daye J."/>
            <person name="Escobedo L."/>
            <person name="Fernandez S."/>
            <person name="Fernando P.R."/>
            <person name="Flagg N."/>
            <person name="Forbes L.D."/>
            <person name="Fowler R.G."/>
            <person name="Fu Q."/>
            <person name="Gabisi R.A."/>
            <person name="Ganer J."/>
            <person name="Garbino Pronczuk A."/>
            <person name="Garcia R.M."/>
            <person name="Garner T."/>
            <person name="Garrett T.E."/>
            <person name="Gonzalez D.A."/>
            <person name="Hamid H."/>
            <person name="Hawkins E.S."/>
            <person name="Hirani K."/>
            <person name="Hogues M.E."/>
            <person name="Hollins B."/>
            <person name="Hsiao C.-H."/>
            <person name="Jabil R."/>
            <person name="James M.L."/>
            <person name="Jhangiani S.N."/>
            <person name="Johnson B."/>
            <person name="Johnson Q."/>
            <person name="Joshi V."/>
            <person name="Kalu J.B."/>
            <person name="Kam C."/>
            <person name="Kashfia A."/>
            <person name="Keebler J."/>
            <person name="Kisamo H."/>
            <person name="Kovar C.L."/>
            <person name="Lago L.A."/>
            <person name="Lai C.-Y."/>
            <person name="Laidlaw J."/>
            <person name="Lara F."/>
            <person name="Le T.-K."/>
            <person name="Lee S.L."/>
            <person name="Legall F.H."/>
            <person name="Lemon S.J."/>
            <person name="Lewis L.R."/>
            <person name="Li B."/>
            <person name="Liu Y."/>
            <person name="Liu Y.-S."/>
            <person name="Lopez J."/>
            <person name="Lozado R.J."/>
            <person name="Lu J."/>
            <person name="Madu R.C."/>
            <person name="Maheshwari M."/>
            <person name="Maheshwari R."/>
            <person name="Malloy K."/>
            <person name="Martinez E."/>
            <person name="Mathew T."/>
            <person name="Mercado I.C."/>
            <person name="Mercado C."/>
            <person name="Meyer B."/>
            <person name="Montgomery K."/>
            <person name="Morgan M.B."/>
            <person name="Munidasa M."/>
            <person name="Nazareth L.V."/>
            <person name="Nelson J."/>
            <person name="Ng B.M."/>
            <person name="Nguyen N.B."/>
            <person name="Nguyen P.Q."/>
            <person name="Nguyen T."/>
            <person name="Obregon M."/>
            <person name="Okwuonu G.O."/>
            <person name="Onwere C.G."/>
            <person name="Orozco G."/>
            <person name="Parra A."/>
            <person name="Patel S."/>
            <person name="Patil S."/>
            <person name="Perez A."/>
            <person name="Perez Y."/>
            <person name="Pham C."/>
            <person name="Primus E.L."/>
            <person name="Pu L.-L."/>
            <person name="Puazo M."/>
            <person name="Qin X."/>
            <person name="Quiroz J.B."/>
            <person name="Reese J."/>
            <person name="Richards S."/>
            <person name="Rives C.M."/>
            <person name="Robberts R."/>
            <person name="Ruiz S.J."/>
            <person name="Ruiz M.J."/>
            <person name="Santibanez J."/>
            <person name="Schneider B.W."/>
            <person name="Sisson I."/>
            <person name="Smith M."/>
            <person name="Sodergren E."/>
            <person name="Song X.-Z."/>
            <person name="Song B.B."/>
            <person name="Summersgill H."/>
            <person name="Thelus R."/>
            <person name="Thornton R.D."/>
            <person name="Trejos Z.Y."/>
            <person name="Usmani K."/>
            <person name="Vattathil S."/>
            <person name="Villasana D."/>
            <person name="Walker D.L."/>
            <person name="Wang S."/>
            <person name="Wang K."/>
            <person name="White C.S."/>
            <person name="Williams A.C."/>
            <person name="Williamson J."/>
            <person name="Wilson K."/>
            <person name="Woghiren I.O."/>
            <person name="Woodworth J.R."/>
            <person name="Worley K.C."/>
            <person name="Wright R.A."/>
            <person name="Wu W."/>
            <person name="Young L."/>
            <person name="Zhang L."/>
            <person name="Zhang J."/>
            <person name="Zhu Y."/>
            <person name="Muzny D.M."/>
            <person name="Weinstock G."/>
            <person name="Gibbs R.A."/>
        </authorList>
    </citation>
    <scope>NUCLEOTIDE SEQUENCE [LARGE SCALE GENOMIC DNA]</scope>
    <source>
        <strain evidence="5">LSR1</strain>
    </source>
</reference>
<dbReference type="OrthoDB" id="6590871at2759"/>
<dbReference type="Proteomes" id="UP000007819">
    <property type="component" value="Chromosome X"/>
</dbReference>
<dbReference type="SUPFAM" id="SSF46689">
    <property type="entry name" value="Homeodomain-like"/>
    <property type="match status" value="1"/>
</dbReference>
<evidence type="ECO:0000256" key="2">
    <source>
        <dbReference type="ARBA" id="ARBA00023125"/>
    </source>
</evidence>
<dbReference type="OMA" id="LMLANTW"/>
<dbReference type="AlphaFoldDB" id="A0A8R2FAG3"/>
<feature type="domain" description="HTH CENPB-type" evidence="3">
    <location>
        <begin position="62"/>
        <end position="133"/>
    </location>
</feature>
<dbReference type="InterPro" id="IPR009057">
    <property type="entry name" value="Homeodomain-like_sf"/>
</dbReference>
<dbReference type="EnsemblMetazoa" id="XM_008187668.1">
    <property type="protein sequence ID" value="XP_008185890.1"/>
    <property type="gene ID" value="LOC103310205"/>
</dbReference>
<dbReference type="Pfam" id="PF03184">
    <property type="entry name" value="DDE_1"/>
    <property type="match status" value="1"/>
</dbReference>
<dbReference type="InterPro" id="IPR050863">
    <property type="entry name" value="CenT-Element_Derived"/>
</dbReference>
<dbReference type="InterPro" id="IPR036397">
    <property type="entry name" value="RNaseH_sf"/>
</dbReference>
<reference evidence="4" key="2">
    <citation type="submission" date="2022-06" db="UniProtKB">
        <authorList>
            <consortium name="EnsemblMetazoa"/>
        </authorList>
    </citation>
    <scope>IDENTIFICATION</scope>
</reference>
<dbReference type="InterPro" id="IPR006600">
    <property type="entry name" value="HTH_CenpB_DNA-bd_dom"/>
</dbReference>
<keyword evidence="5" id="KW-1185">Reference proteome</keyword>
<accession>A0A8R2FAG3</accession>
<dbReference type="PROSITE" id="PS51253">
    <property type="entry name" value="HTH_CENPB"/>
    <property type="match status" value="1"/>
</dbReference>
<dbReference type="PANTHER" id="PTHR19303:SF73">
    <property type="entry name" value="PROTEIN PDC2"/>
    <property type="match status" value="1"/>
</dbReference>
<dbReference type="Gene3D" id="1.10.10.60">
    <property type="entry name" value="Homeodomain-like"/>
    <property type="match status" value="2"/>
</dbReference>
<dbReference type="GO" id="GO:0005634">
    <property type="term" value="C:nucleus"/>
    <property type="evidence" value="ECO:0007669"/>
    <property type="project" value="UniProtKB-SubCell"/>
</dbReference>
<organism evidence="4 5">
    <name type="scientific">Acyrthosiphon pisum</name>
    <name type="common">Pea aphid</name>
    <dbReference type="NCBI Taxonomy" id="7029"/>
    <lineage>
        <taxon>Eukaryota</taxon>
        <taxon>Metazoa</taxon>
        <taxon>Ecdysozoa</taxon>
        <taxon>Arthropoda</taxon>
        <taxon>Hexapoda</taxon>
        <taxon>Insecta</taxon>
        <taxon>Pterygota</taxon>
        <taxon>Neoptera</taxon>
        <taxon>Paraneoptera</taxon>
        <taxon>Hemiptera</taxon>
        <taxon>Sternorrhyncha</taxon>
        <taxon>Aphidomorpha</taxon>
        <taxon>Aphidoidea</taxon>
        <taxon>Aphididae</taxon>
        <taxon>Macrosiphini</taxon>
        <taxon>Acyrthosiphon</taxon>
    </lineage>
</organism>
<evidence type="ECO:0000313" key="5">
    <source>
        <dbReference type="Proteomes" id="UP000007819"/>
    </source>
</evidence>
<evidence type="ECO:0000256" key="1">
    <source>
        <dbReference type="ARBA" id="ARBA00004123"/>
    </source>
</evidence>
<dbReference type="GO" id="GO:0003677">
    <property type="term" value="F:DNA binding"/>
    <property type="evidence" value="ECO:0007669"/>
    <property type="project" value="UniProtKB-KW"/>
</dbReference>
<dbReference type="GeneID" id="103310205"/>
<protein>
    <recommendedName>
        <fullName evidence="3">HTH CENPB-type domain-containing protein</fullName>
    </recommendedName>
</protein>
<evidence type="ECO:0000259" key="3">
    <source>
        <dbReference type="PROSITE" id="PS51253"/>
    </source>
</evidence>
<comment type="subcellular location">
    <subcellularLocation>
        <location evidence="1">Nucleus</location>
    </subcellularLocation>
</comment>
<dbReference type="RefSeq" id="XP_008185890.1">
    <property type="nucleotide sequence ID" value="XM_008187668.1"/>
</dbReference>
<name>A0A8R2FAG3_ACYPI</name>
<dbReference type="KEGG" id="api:103310205"/>
<keyword evidence="2" id="KW-0238">DNA-binding</keyword>
<dbReference type="PANTHER" id="PTHR19303">
    <property type="entry name" value="TRANSPOSON"/>
    <property type="match status" value="1"/>
</dbReference>
<sequence>MSKRRDLSAKQKCDLLKSYDVLPKISLRDAAARLNVSHCTLNRILKNRSNIERAIMYNESDSRKRKSAGKEEVVDKALKKWFLQVRKKDASINGPLLRQKAEDLAKKMGKDGFVATEGWFQRWKKRENISSIKTHGEQGEADFSAAQSWFKTHWTDLLSQYSPSDIFNANETGLYFRALPEHTYALKLDKAKGAKTSKERLTIMCCVSMNGEKRKLMVIGKSQNPRCFKGVKTLPIDYKANKSAWMTAEIFKDWLINWDKELNRNILLLIDNCPAHIIDCINLRHIKVIFLPANTTSIIQPCDQGIIRTFKAYYRSAIRGKVLAVIDNGLHDAYCSLQANDIAKKITILDAIHLAKEAWNKVSVETIRNCFRHGGFKTDDKTDDEHEHSLPEKPVDLLDEVYDDWVDVDSHLDVAEIQTEEEICNAVMNLQTIERANTDDEEENSETPLSPPLNKEIVEALCALRRAVQHRADEIGFELHYSYEDMVVDEMKRHEICPKTYFCTLMSGPQWTIKQNKT</sequence>
<dbReference type="Pfam" id="PF03221">
    <property type="entry name" value="HTH_Tnp_Tc5"/>
    <property type="match status" value="1"/>
</dbReference>